<keyword evidence="2" id="KW-1003">Cell membrane</keyword>
<dbReference type="PATRIC" id="fig|742737.3.peg.1365"/>
<keyword evidence="10" id="KW-0902">Two-component regulatory system</keyword>
<sequence>MKSLKWRTFVIFVSVFLTALSGTFFFVYRVVSEDLEKLAVESASYEIETAVRGLDNELEGLRNTFYVVDFSKQIISELQKPKSEIDYQMVLSYLEEVLSFSDNVYSIYLQDIRNNVYLSTETMSAHAGNTGWFGKYRRESDGPLKLTETLDITSSYNQMISYIGEMKVDFFGETVAWLSVNMLRHDMQQLIIEDKLYEDSIQYISDEDGNVIAKTGNLREEIYEAVGEGTENRTFISCDGKEYLYLVGMTRRGCSYTKLIPKQEMFSGIRQVGWILVTCFLFFCAVILLVTYKLLDYLTKPIYELSDKIRHYRRDEGNRVEFKTDRTDEFAYLFKSLEDMTEHIDYLIDELYQRDLYKKEMQLKLYRASINPHFIFNILDSIIWTLKFKDYEKVETTLTRFSDFFRASLTQNQDYVSIADTRLWLTSYCYLASFLKDDNISLRMEVDSGLDDMRIPSLLIQPVIENSFKYAFKGNRPGEVMVQIQEKEGYLYFTISDNGSGISEEEQERLCAAMEIYDIHKSTKHFGLASVYQRLKLLYGKDAGFSFTSVLGEGTQIMFRIKV</sequence>
<dbReference type="InterPro" id="IPR003594">
    <property type="entry name" value="HATPase_dom"/>
</dbReference>
<keyword evidence="4" id="KW-0808">Transferase</keyword>
<evidence type="ECO:0000256" key="11">
    <source>
        <dbReference type="ARBA" id="ARBA00023136"/>
    </source>
</evidence>
<name>G5ICX7_9FIRM</name>
<protein>
    <recommendedName>
        <fullName evidence="13">HAMP domain-containing protein</fullName>
    </recommendedName>
</protein>
<evidence type="ECO:0000256" key="8">
    <source>
        <dbReference type="ARBA" id="ARBA00022840"/>
    </source>
</evidence>
<proteinExistence type="predicted"/>
<feature type="domain" description="HAMP" evidence="13">
    <location>
        <begin position="296"/>
        <end position="349"/>
    </location>
</feature>
<dbReference type="OrthoDB" id="9776552at2"/>
<evidence type="ECO:0000256" key="2">
    <source>
        <dbReference type="ARBA" id="ARBA00022475"/>
    </source>
</evidence>
<dbReference type="GO" id="GO:0005524">
    <property type="term" value="F:ATP binding"/>
    <property type="evidence" value="ECO:0007669"/>
    <property type="project" value="UniProtKB-KW"/>
</dbReference>
<evidence type="ECO:0000256" key="10">
    <source>
        <dbReference type="ARBA" id="ARBA00023012"/>
    </source>
</evidence>
<feature type="transmembrane region" description="Helical" evidence="12">
    <location>
        <begin position="6"/>
        <end position="28"/>
    </location>
</feature>
<feature type="transmembrane region" description="Helical" evidence="12">
    <location>
        <begin position="272"/>
        <end position="295"/>
    </location>
</feature>
<dbReference type="Pfam" id="PF06580">
    <property type="entry name" value="His_kinase"/>
    <property type="match status" value="1"/>
</dbReference>
<dbReference type="AlphaFoldDB" id="G5ICX7"/>
<evidence type="ECO:0000256" key="1">
    <source>
        <dbReference type="ARBA" id="ARBA00004651"/>
    </source>
</evidence>
<dbReference type="Gene3D" id="6.10.340.10">
    <property type="match status" value="1"/>
</dbReference>
<dbReference type="InterPro" id="IPR050640">
    <property type="entry name" value="Bact_2-comp_sensor_kinase"/>
</dbReference>
<dbReference type="PANTHER" id="PTHR34220">
    <property type="entry name" value="SENSOR HISTIDINE KINASE YPDA"/>
    <property type="match status" value="1"/>
</dbReference>
<keyword evidence="6" id="KW-0547">Nucleotide-binding</keyword>
<reference evidence="14 15" key="1">
    <citation type="submission" date="2011-08" db="EMBL/GenBank/DDBJ databases">
        <title>The Genome Sequence of Clostridium hathewayi WAL-18680.</title>
        <authorList>
            <consortium name="The Broad Institute Genome Sequencing Platform"/>
            <person name="Earl A."/>
            <person name="Ward D."/>
            <person name="Feldgarden M."/>
            <person name="Gevers D."/>
            <person name="Finegold S.M."/>
            <person name="Summanen P.H."/>
            <person name="Molitoris D.R."/>
            <person name="Song M."/>
            <person name="Daigneault M."/>
            <person name="Allen-Vercoe E."/>
            <person name="Young S.K."/>
            <person name="Zeng Q."/>
            <person name="Gargeya S."/>
            <person name="Fitzgerald M."/>
            <person name="Haas B."/>
            <person name="Abouelleil A."/>
            <person name="Alvarado L."/>
            <person name="Arachchi H.M."/>
            <person name="Berlin A."/>
            <person name="Brown A."/>
            <person name="Chapman S.B."/>
            <person name="Chen Z."/>
            <person name="Dunbar C."/>
            <person name="Freedman E."/>
            <person name="Gearin G."/>
            <person name="Gellesch M."/>
            <person name="Goldberg J."/>
            <person name="Griggs A."/>
            <person name="Gujja S."/>
            <person name="Heiman D."/>
            <person name="Howarth C."/>
            <person name="Larson L."/>
            <person name="Lui A."/>
            <person name="MacDonald P.J.P."/>
            <person name="Montmayeur A."/>
            <person name="Murphy C."/>
            <person name="Neiman D."/>
            <person name="Pearson M."/>
            <person name="Priest M."/>
            <person name="Roberts A."/>
            <person name="Saif S."/>
            <person name="Shea T."/>
            <person name="Shenoy N."/>
            <person name="Sisk P."/>
            <person name="Stolte C."/>
            <person name="Sykes S."/>
            <person name="Wortman J."/>
            <person name="Nusbaum C."/>
            <person name="Birren B."/>
        </authorList>
    </citation>
    <scope>NUCLEOTIDE SEQUENCE [LARGE SCALE GENOMIC DNA]</scope>
    <source>
        <strain evidence="14 15">WAL-18680</strain>
    </source>
</reference>
<gene>
    <name evidence="14" type="ORF">HMPREF9473_01354</name>
</gene>
<evidence type="ECO:0000259" key="13">
    <source>
        <dbReference type="PROSITE" id="PS50885"/>
    </source>
</evidence>
<comment type="caution">
    <text evidence="14">The sequence shown here is derived from an EMBL/GenBank/DDBJ whole genome shotgun (WGS) entry which is preliminary data.</text>
</comment>
<evidence type="ECO:0000256" key="3">
    <source>
        <dbReference type="ARBA" id="ARBA00022553"/>
    </source>
</evidence>
<dbReference type="PANTHER" id="PTHR34220:SF11">
    <property type="entry name" value="SENSOR PROTEIN KINASE HPTS"/>
    <property type="match status" value="1"/>
</dbReference>
<dbReference type="EMBL" id="ADLN01000013">
    <property type="protein sequence ID" value="EHI60652.1"/>
    <property type="molecule type" value="Genomic_DNA"/>
</dbReference>
<evidence type="ECO:0000256" key="5">
    <source>
        <dbReference type="ARBA" id="ARBA00022692"/>
    </source>
</evidence>
<evidence type="ECO:0000256" key="7">
    <source>
        <dbReference type="ARBA" id="ARBA00022777"/>
    </source>
</evidence>
<evidence type="ECO:0000256" key="9">
    <source>
        <dbReference type="ARBA" id="ARBA00022989"/>
    </source>
</evidence>
<dbReference type="PROSITE" id="PS50885">
    <property type="entry name" value="HAMP"/>
    <property type="match status" value="1"/>
</dbReference>
<dbReference type="HOGENOM" id="CLU_020473_6_0_9"/>
<organism evidence="14 15">
    <name type="scientific">Hungatella hathewayi WAL-18680</name>
    <dbReference type="NCBI Taxonomy" id="742737"/>
    <lineage>
        <taxon>Bacteria</taxon>
        <taxon>Bacillati</taxon>
        <taxon>Bacillota</taxon>
        <taxon>Clostridia</taxon>
        <taxon>Lachnospirales</taxon>
        <taxon>Lachnospiraceae</taxon>
        <taxon>Hungatella</taxon>
    </lineage>
</organism>
<dbReference type="Pfam" id="PF02518">
    <property type="entry name" value="HATPase_c"/>
    <property type="match status" value="1"/>
</dbReference>
<keyword evidence="7" id="KW-0418">Kinase</keyword>
<dbReference type="Proteomes" id="UP000005384">
    <property type="component" value="Unassembled WGS sequence"/>
</dbReference>
<comment type="subcellular location">
    <subcellularLocation>
        <location evidence="1">Cell membrane</location>
        <topology evidence="1">Multi-pass membrane protein</topology>
    </subcellularLocation>
</comment>
<evidence type="ECO:0000256" key="4">
    <source>
        <dbReference type="ARBA" id="ARBA00022679"/>
    </source>
</evidence>
<dbReference type="GO" id="GO:0000155">
    <property type="term" value="F:phosphorelay sensor kinase activity"/>
    <property type="evidence" value="ECO:0007669"/>
    <property type="project" value="InterPro"/>
</dbReference>
<dbReference type="GO" id="GO:0005886">
    <property type="term" value="C:plasma membrane"/>
    <property type="evidence" value="ECO:0007669"/>
    <property type="project" value="UniProtKB-SubCell"/>
</dbReference>
<dbReference type="Gene3D" id="3.30.565.10">
    <property type="entry name" value="Histidine kinase-like ATPase, C-terminal domain"/>
    <property type="match status" value="1"/>
</dbReference>
<evidence type="ECO:0000313" key="15">
    <source>
        <dbReference type="Proteomes" id="UP000005384"/>
    </source>
</evidence>
<dbReference type="SUPFAM" id="SSF55874">
    <property type="entry name" value="ATPase domain of HSP90 chaperone/DNA topoisomerase II/histidine kinase"/>
    <property type="match status" value="1"/>
</dbReference>
<evidence type="ECO:0000256" key="12">
    <source>
        <dbReference type="SAM" id="Phobius"/>
    </source>
</evidence>
<keyword evidence="15" id="KW-1185">Reference proteome</keyword>
<keyword evidence="9 12" id="KW-1133">Transmembrane helix</keyword>
<accession>G5ICX7</accession>
<keyword evidence="5 12" id="KW-0812">Transmembrane</keyword>
<evidence type="ECO:0000313" key="14">
    <source>
        <dbReference type="EMBL" id="EHI60652.1"/>
    </source>
</evidence>
<keyword evidence="3" id="KW-0597">Phosphoprotein</keyword>
<dbReference type="InterPro" id="IPR036890">
    <property type="entry name" value="HATPase_C_sf"/>
</dbReference>
<keyword evidence="8" id="KW-0067">ATP-binding</keyword>
<dbReference type="InterPro" id="IPR010559">
    <property type="entry name" value="Sig_transdc_His_kin_internal"/>
</dbReference>
<evidence type="ECO:0000256" key="6">
    <source>
        <dbReference type="ARBA" id="ARBA00022741"/>
    </source>
</evidence>
<keyword evidence="11 12" id="KW-0472">Membrane</keyword>
<dbReference type="InterPro" id="IPR003660">
    <property type="entry name" value="HAMP_dom"/>
</dbReference>
<dbReference type="RefSeq" id="WP_006779338.1">
    <property type="nucleotide sequence ID" value="NZ_CP040506.1"/>
</dbReference>